<organism evidence="2 3">
    <name type="scientific">Hassallia byssoidea VB512170</name>
    <dbReference type="NCBI Taxonomy" id="1304833"/>
    <lineage>
        <taxon>Bacteria</taxon>
        <taxon>Bacillati</taxon>
        <taxon>Cyanobacteriota</taxon>
        <taxon>Cyanophyceae</taxon>
        <taxon>Nostocales</taxon>
        <taxon>Tolypothrichaceae</taxon>
        <taxon>Hassallia</taxon>
    </lineage>
</organism>
<feature type="compositionally biased region" description="Pro residues" evidence="1">
    <location>
        <begin position="71"/>
        <end position="96"/>
    </location>
</feature>
<sequence length="118" mass="13094">MTISYNCYRKATTHKKVRLKEKTRRQGDKGDKGDSLETRRIILSPPSHASRLNGGNLRTALAPQPHFVGTPKPPIPLSPPLPPSPPLPTPHSPLPISPKSNESCSHYRLWCCWGGDRL</sequence>
<keyword evidence="3" id="KW-1185">Reference proteome</keyword>
<feature type="compositionally biased region" description="Basic and acidic residues" evidence="1">
    <location>
        <begin position="24"/>
        <end position="40"/>
    </location>
</feature>
<proteinExistence type="predicted"/>
<accession>A0A846H3W0</accession>
<feature type="region of interest" description="Disordered" evidence="1">
    <location>
        <begin position="1"/>
        <end position="98"/>
    </location>
</feature>
<reference evidence="2 3" key="1">
    <citation type="journal article" date="2015" name="Genome Announc.">
        <title>Draft Genome Sequence of Cyanobacterium Hassallia byssoidea Strain VB512170, Isolated from Monuments in India.</title>
        <authorList>
            <person name="Singh D."/>
            <person name="Chandrababunaidu M.M."/>
            <person name="Panda A."/>
            <person name="Sen D."/>
            <person name="Bhattacharyya S."/>
            <person name="Adhikary S.P."/>
            <person name="Tripathy S."/>
        </authorList>
    </citation>
    <scope>NUCLEOTIDE SEQUENCE [LARGE SCALE GENOMIC DNA]</scope>
    <source>
        <strain evidence="2 3">VB512170</strain>
    </source>
</reference>
<gene>
    <name evidence="2" type="ORF">PI95_004725</name>
</gene>
<protein>
    <submittedName>
        <fullName evidence="2">Uncharacterized protein</fullName>
    </submittedName>
</protein>
<evidence type="ECO:0000313" key="2">
    <source>
        <dbReference type="EMBL" id="NEU71895.1"/>
    </source>
</evidence>
<comment type="caution">
    <text evidence="2">The sequence shown here is derived from an EMBL/GenBank/DDBJ whole genome shotgun (WGS) entry which is preliminary data.</text>
</comment>
<dbReference type="EMBL" id="JTCM02000006">
    <property type="protein sequence ID" value="NEU71895.1"/>
    <property type="molecule type" value="Genomic_DNA"/>
</dbReference>
<dbReference type="RefSeq" id="WP_163518611.1">
    <property type="nucleotide sequence ID" value="NZ_JTCM02000006.1"/>
</dbReference>
<evidence type="ECO:0000256" key="1">
    <source>
        <dbReference type="SAM" id="MobiDB-lite"/>
    </source>
</evidence>
<evidence type="ECO:0000313" key="3">
    <source>
        <dbReference type="Proteomes" id="UP000031549"/>
    </source>
</evidence>
<dbReference type="Proteomes" id="UP000031549">
    <property type="component" value="Unassembled WGS sequence"/>
</dbReference>
<name>A0A846H3W0_9CYAN</name>
<dbReference type="AlphaFoldDB" id="A0A846H3W0"/>
<feature type="compositionally biased region" description="Basic residues" evidence="1">
    <location>
        <begin position="11"/>
        <end position="23"/>
    </location>
</feature>